<dbReference type="AlphaFoldDB" id="A0A2P2N0A7"/>
<reference evidence="1" key="1">
    <citation type="submission" date="2018-02" db="EMBL/GenBank/DDBJ databases">
        <title>Rhizophora mucronata_Transcriptome.</title>
        <authorList>
            <person name="Meera S.P."/>
            <person name="Sreeshan A."/>
            <person name="Augustine A."/>
        </authorList>
    </citation>
    <scope>NUCLEOTIDE SEQUENCE</scope>
    <source>
        <tissue evidence="1">Leaf</tissue>
    </source>
</reference>
<proteinExistence type="predicted"/>
<accession>A0A2P2N0A7</accession>
<name>A0A2P2N0A7_RHIMU</name>
<organism evidence="1">
    <name type="scientific">Rhizophora mucronata</name>
    <name type="common">Asiatic mangrove</name>
    <dbReference type="NCBI Taxonomy" id="61149"/>
    <lineage>
        <taxon>Eukaryota</taxon>
        <taxon>Viridiplantae</taxon>
        <taxon>Streptophyta</taxon>
        <taxon>Embryophyta</taxon>
        <taxon>Tracheophyta</taxon>
        <taxon>Spermatophyta</taxon>
        <taxon>Magnoliopsida</taxon>
        <taxon>eudicotyledons</taxon>
        <taxon>Gunneridae</taxon>
        <taxon>Pentapetalae</taxon>
        <taxon>rosids</taxon>
        <taxon>fabids</taxon>
        <taxon>Malpighiales</taxon>
        <taxon>Rhizophoraceae</taxon>
        <taxon>Rhizophora</taxon>
    </lineage>
</organism>
<protein>
    <submittedName>
        <fullName evidence="1">Uncharacterized protein</fullName>
    </submittedName>
</protein>
<sequence>MLSSISLFFVCHDLSSCLSSELKIMTPEFVTNLMICVT</sequence>
<evidence type="ECO:0000313" key="1">
    <source>
        <dbReference type="EMBL" id="MBX35910.1"/>
    </source>
</evidence>
<dbReference type="EMBL" id="GGEC01055426">
    <property type="protein sequence ID" value="MBX35910.1"/>
    <property type="molecule type" value="Transcribed_RNA"/>
</dbReference>